<name>A0A6J6X6D8_9ZZZZ</name>
<evidence type="ECO:0000256" key="1">
    <source>
        <dbReference type="ARBA" id="ARBA00004651"/>
    </source>
</evidence>
<reference evidence="9" key="1">
    <citation type="submission" date="2020-05" db="EMBL/GenBank/DDBJ databases">
        <authorList>
            <person name="Chiriac C."/>
            <person name="Salcher M."/>
            <person name="Ghai R."/>
            <person name="Kavagutti S V."/>
        </authorList>
    </citation>
    <scope>NUCLEOTIDE SEQUENCE</scope>
</reference>
<dbReference type="Gene3D" id="1.20.81.30">
    <property type="entry name" value="Type II secretion system (T2SS), domain F"/>
    <property type="match status" value="1"/>
</dbReference>
<feature type="region of interest" description="Disordered" evidence="6">
    <location>
        <begin position="313"/>
        <end position="344"/>
    </location>
</feature>
<feature type="transmembrane region" description="Helical" evidence="7">
    <location>
        <begin position="433"/>
        <end position="449"/>
    </location>
</feature>
<comment type="subcellular location">
    <subcellularLocation>
        <location evidence="1">Cell membrane</location>
        <topology evidence="1">Multi-pass membrane protein</topology>
    </subcellularLocation>
</comment>
<feature type="transmembrane region" description="Helical" evidence="7">
    <location>
        <begin position="599"/>
        <end position="618"/>
    </location>
</feature>
<feature type="transmembrane region" description="Helical" evidence="7">
    <location>
        <begin position="348"/>
        <end position="369"/>
    </location>
</feature>
<dbReference type="PANTHER" id="PTHR35007">
    <property type="entry name" value="INTEGRAL MEMBRANE PROTEIN-RELATED"/>
    <property type="match status" value="1"/>
</dbReference>
<dbReference type="SUPFAM" id="SSF53300">
    <property type="entry name" value="vWA-like"/>
    <property type="match status" value="1"/>
</dbReference>
<dbReference type="SMART" id="SM00327">
    <property type="entry name" value="VWA"/>
    <property type="match status" value="1"/>
</dbReference>
<feature type="transmembrane region" description="Helical" evidence="7">
    <location>
        <begin position="455"/>
        <end position="472"/>
    </location>
</feature>
<protein>
    <submittedName>
        <fullName evidence="9">Unannotated protein</fullName>
    </submittedName>
</protein>
<keyword evidence="4 7" id="KW-1133">Transmembrane helix</keyword>
<evidence type="ECO:0000256" key="7">
    <source>
        <dbReference type="SAM" id="Phobius"/>
    </source>
</evidence>
<keyword evidence="3 7" id="KW-0812">Transmembrane</keyword>
<proteinExistence type="predicted"/>
<dbReference type="Pfam" id="PF13519">
    <property type="entry name" value="VWA_2"/>
    <property type="match status" value="1"/>
</dbReference>
<dbReference type="PROSITE" id="PS50234">
    <property type="entry name" value="VWFA"/>
    <property type="match status" value="1"/>
</dbReference>
<keyword evidence="5 7" id="KW-0472">Membrane</keyword>
<dbReference type="Gene3D" id="3.40.50.410">
    <property type="entry name" value="von Willebrand factor, type A domain"/>
    <property type="match status" value="1"/>
</dbReference>
<dbReference type="InterPro" id="IPR018076">
    <property type="entry name" value="T2SS_GspF_dom"/>
</dbReference>
<feature type="compositionally biased region" description="Low complexity" evidence="6">
    <location>
        <begin position="313"/>
        <end position="339"/>
    </location>
</feature>
<dbReference type="AlphaFoldDB" id="A0A6J6X6D8"/>
<keyword evidence="2" id="KW-1003">Cell membrane</keyword>
<evidence type="ECO:0000256" key="5">
    <source>
        <dbReference type="ARBA" id="ARBA00023136"/>
    </source>
</evidence>
<evidence type="ECO:0000256" key="3">
    <source>
        <dbReference type="ARBA" id="ARBA00022692"/>
    </source>
</evidence>
<dbReference type="InterPro" id="IPR002035">
    <property type="entry name" value="VWF_A"/>
</dbReference>
<dbReference type="GO" id="GO:0005886">
    <property type="term" value="C:plasma membrane"/>
    <property type="evidence" value="ECO:0007669"/>
    <property type="project" value="UniProtKB-SubCell"/>
</dbReference>
<feature type="region of interest" description="Disordered" evidence="6">
    <location>
        <begin position="287"/>
        <end position="306"/>
    </location>
</feature>
<organism evidence="9">
    <name type="scientific">freshwater metagenome</name>
    <dbReference type="NCBI Taxonomy" id="449393"/>
    <lineage>
        <taxon>unclassified sequences</taxon>
        <taxon>metagenomes</taxon>
        <taxon>ecological metagenomes</taxon>
    </lineage>
</organism>
<evidence type="ECO:0000256" key="4">
    <source>
        <dbReference type="ARBA" id="ARBA00022989"/>
    </source>
</evidence>
<evidence type="ECO:0000256" key="2">
    <source>
        <dbReference type="ARBA" id="ARBA00022475"/>
    </source>
</evidence>
<dbReference type="Pfam" id="PF00482">
    <property type="entry name" value="T2SSF"/>
    <property type="match status" value="1"/>
</dbReference>
<evidence type="ECO:0000313" key="9">
    <source>
        <dbReference type="EMBL" id="CAB4789597.1"/>
    </source>
</evidence>
<feature type="domain" description="VWFA" evidence="8">
    <location>
        <begin position="91"/>
        <end position="258"/>
    </location>
</feature>
<feature type="transmembrane region" description="Helical" evidence="7">
    <location>
        <begin position="630"/>
        <end position="649"/>
    </location>
</feature>
<dbReference type="PANTHER" id="PTHR35007:SF1">
    <property type="entry name" value="PILUS ASSEMBLY PROTEIN"/>
    <property type="match status" value="1"/>
</dbReference>
<dbReference type="InterPro" id="IPR042094">
    <property type="entry name" value="T2SS_GspF_sf"/>
</dbReference>
<accession>A0A6J6X6D8</accession>
<dbReference type="EMBL" id="CAFAAI010000033">
    <property type="protein sequence ID" value="CAB4789597.1"/>
    <property type="molecule type" value="Genomic_DNA"/>
</dbReference>
<dbReference type="CDD" id="cd00198">
    <property type="entry name" value="vWFA"/>
    <property type="match status" value="1"/>
</dbReference>
<evidence type="ECO:0000256" key="6">
    <source>
        <dbReference type="SAM" id="MobiDB-lite"/>
    </source>
</evidence>
<sequence length="657" mass="68670">MTRTGGPARRVVAATMLLSFGVLATAQTASAADSEIVITRIDSSRYPTTTIEFSAPAGRTGGTLSADGVSLLASGKPVPFQLEVVPSAGLEVVLLIDASASMKEGDAMAAARAAAINFLTALPKEVSVGVVSFADSVSMSTPLTTDRALLAATISRLSAHGETAMYDAVTFARTLFSGASADRQFVLLSDGGDTVSRSTLADALGVSTEIRTNVIELSSSEANHDALLQLASANSGSLAAATDPAALNGAYMQVANSLVNRYRLLFQATSPNPTQYALRVATTDGPVELSADATPPPTTPPDTAAATTTTVLGTTTTESGTATSTVNTTPIITTPANPSGATGESPPAWLLLSGACAVFASLVIVAKLMSTARFNPQRRSRLASKGTRVTKSAENLRARLTGLGDQLLERGHRRRGLALALETSAVALRPGEFVVLNVGTAAIVAFALYAFSGPVGALVGAALVPLAARFYLKSRTESRRKAFAAQLPEVLQMMAASLRSGFGLPQALDGIAAGGPEPARGEFQRVLLEVRIGRDPGDALGAAAVRMHSRDFDWVVTAIQINREIGGDLAHIFETLAETVRDRQRMDRQIKSLTAEGRISAYILTALPPVLVVLMSVMNPSYFTPMTKPPGPFLILLGLVMMGLGWVWMNKLIKSKF</sequence>
<dbReference type="InterPro" id="IPR036465">
    <property type="entry name" value="vWFA_dom_sf"/>
</dbReference>
<gene>
    <name evidence="9" type="ORF">UFOPK2992_00322</name>
</gene>
<evidence type="ECO:0000259" key="8">
    <source>
        <dbReference type="PROSITE" id="PS50234"/>
    </source>
</evidence>